<evidence type="ECO:0000313" key="1">
    <source>
        <dbReference type="EMBL" id="RKP44138.1"/>
    </source>
</evidence>
<dbReference type="AlphaFoldDB" id="A0A494X038"/>
<keyword evidence="2" id="KW-1185">Reference proteome</keyword>
<dbReference type="Gene3D" id="1.10.390.10">
    <property type="entry name" value="Neutral Protease Domain 2"/>
    <property type="match status" value="1"/>
</dbReference>
<dbReference type="EMBL" id="RBZV01000014">
    <property type="protein sequence ID" value="RKP44138.1"/>
    <property type="molecule type" value="Genomic_DNA"/>
</dbReference>
<proteinExistence type="predicted"/>
<evidence type="ECO:0000313" key="2">
    <source>
        <dbReference type="Proteomes" id="UP000280434"/>
    </source>
</evidence>
<gene>
    <name evidence="1" type="ORF">D7S89_23305</name>
</gene>
<comment type="caution">
    <text evidence="1">The sequence shown here is derived from an EMBL/GenBank/DDBJ whole genome shotgun (WGS) entry which is preliminary data.</text>
</comment>
<dbReference type="InterPro" id="IPR027268">
    <property type="entry name" value="Peptidase_M4/M1_CTD_sf"/>
</dbReference>
<name>A0A494X038_9BURK</name>
<evidence type="ECO:0008006" key="3">
    <source>
        <dbReference type="Google" id="ProtNLM"/>
    </source>
</evidence>
<organism evidence="1 2">
    <name type="scientific">Trinickia fusca</name>
    <dbReference type="NCBI Taxonomy" id="2419777"/>
    <lineage>
        <taxon>Bacteria</taxon>
        <taxon>Pseudomonadati</taxon>
        <taxon>Pseudomonadota</taxon>
        <taxon>Betaproteobacteria</taxon>
        <taxon>Burkholderiales</taxon>
        <taxon>Burkholderiaceae</taxon>
        <taxon>Trinickia</taxon>
    </lineage>
</organism>
<dbReference type="Proteomes" id="UP000280434">
    <property type="component" value="Unassembled WGS sequence"/>
</dbReference>
<sequence>MWLAASAHAEYTVTVDPESRLPPRFELELPAHHGNVVETRAAQFGLSSQVKAPRCGSQQLVLAEPGRWTIPAACRRVEWEVDFAAPPVDAAAQRSVAFARWWLITDQTALLRIAGDGAASTLTIKTPGQPDRVRYVPSSDDAPEFYALGGVQETTRTVCGVRVRYAADDLARVTQRGLIDAHAEALAVLHRLFPSSATGPFADELGVVFVGNATQGNGAGGARSLLVDYALGTSSDTPDTFEQDVFFRAILAHEQFHQLAALHHSDGGSTWFGEGLAHYYGLKTMQRSHVRADDKAKIWKLFVDPQRPVTAGLVELMRRYAGGDQSVYPLFYQQGATFFAELDRALQEVSGGKKSLDDFVPRLRSNPDGTLPNDLLVALRAVGGKRIDELVSRYVGH</sequence>
<accession>A0A494X038</accession>
<protein>
    <recommendedName>
        <fullName evidence="3">Peptidase M61 catalytic domain-containing protein</fullName>
    </recommendedName>
</protein>
<reference evidence="1 2" key="1">
    <citation type="submission" date="2018-10" db="EMBL/GenBank/DDBJ databases">
        <title>Paraburkholderia sp. 7MK8-2, isolated from soil.</title>
        <authorList>
            <person name="Gao Z.-H."/>
            <person name="Qiu L.-H."/>
        </authorList>
    </citation>
    <scope>NUCLEOTIDE SEQUENCE [LARGE SCALE GENOMIC DNA]</scope>
    <source>
        <strain evidence="1 2">7MK8-2</strain>
    </source>
</reference>